<keyword evidence="2" id="KW-1185">Reference proteome</keyword>
<sequence length="215" mass="23068">MNDKSSKRLVGILFLIGLFLAGSGCSRSIVVTVPPRVDLAAFQTIGVIDFSVTGSQPLGQQATQSFLQQLQAAQPGVRVLELGPAEKFSRELLDPAGLRAIGEKYGVDALLTGQLQVSEVKPDLRLSSAWNSLNANAYVNGALNAKLRETGRGATLWTNSVHGKWSVANINLAANGPASFGLSNPEEKYGKMVAELSHALCADFRPTYERRRISD</sequence>
<evidence type="ECO:0000313" key="1">
    <source>
        <dbReference type="EMBL" id="BCR03650.1"/>
    </source>
</evidence>
<dbReference type="PROSITE" id="PS51257">
    <property type="entry name" value="PROKAR_LIPOPROTEIN"/>
    <property type="match status" value="1"/>
</dbReference>
<proteinExistence type="predicted"/>
<evidence type="ECO:0000313" key="2">
    <source>
        <dbReference type="Proteomes" id="UP001319827"/>
    </source>
</evidence>
<dbReference type="EMBL" id="AP024355">
    <property type="protein sequence ID" value="BCR03650.1"/>
    <property type="molecule type" value="Genomic_DNA"/>
</dbReference>
<dbReference type="Gene3D" id="3.40.50.10610">
    <property type="entry name" value="ABC-type transport auxiliary lipoprotein component"/>
    <property type="match status" value="1"/>
</dbReference>
<reference evidence="1 2" key="2">
    <citation type="journal article" date="2021" name="Int. J. Syst. Evol. Microbiol.">
        <title>Isolation and Polyphasic Characterization of Desulfuromonas versatilis sp. Nov., an Electrogenic Bacteria Capable of Versatile Metabolism Isolated from a Graphene Oxide-Reducing Enrichment Culture.</title>
        <authorList>
            <person name="Xie L."/>
            <person name="Yoshida N."/>
            <person name="Ishii S."/>
            <person name="Meng L."/>
        </authorList>
    </citation>
    <scope>NUCLEOTIDE SEQUENCE [LARGE SCALE GENOMIC DNA]</scope>
    <source>
        <strain evidence="1 2">NIT-T3</strain>
    </source>
</reference>
<dbReference type="Proteomes" id="UP001319827">
    <property type="component" value="Chromosome"/>
</dbReference>
<dbReference type="RefSeq" id="WP_221251114.1">
    <property type="nucleotide sequence ID" value="NZ_AP024355.1"/>
</dbReference>
<gene>
    <name evidence="1" type="ORF">DESUT3_07190</name>
</gene>
<protein>
    <recommendedName>
        <fullName evidence="3">Lipoprotein</fullName>
    </recommendedName>
</protein>
<evidence type="ECO:0008006" key="3">
    <source>
        <dbReference type="Google" id="ProtNLM"/>
    </source>
</evidence>
<accession>A0ABM8HPQ4</accession>
<name>A0ABM8HPQ4_9BACT</name>
<organism evidence="1 2">
    <name type="scientific">Desulfuromonas versatilis</name>
    <dbReference type="NCBI Taxonomy" id="2802975"/>
    <lineage>
        <taxon>Bacteria</taxon>
        <taxon>Pseudomonadati</taxon>
        <taxon>Thermodesulfobacteriota</taxon>
        <taxon>Desulfuromonadia</taxon>
        <taxon>Desulfuromonadales</taxon>
        <taxon>Desulfuromonadaceae</taxon>
        <taxon>Desulfuromonas</taxon>
    </lineage>
</organism>
<reference evidence="1 2" key="1">
    <citation type="journal article" date="2016" name="C (Basel)">
        <title>Selective Growth of and Electricity Production by Marine Exoelectrogenic Bacteria in Self-Aggregated Hydrogel of Microbially Reduced Graphene Oxide.</title>
        <authorList>
            <person name="Yoshida N."/>
            <person name="Goto Y."/>
            <person name="Miyata Y."/>
        </authorList>
    </citation>
    <scope>NUCLEOTIDE SEQUENCE [LARGE SCALE GENOMIC DNA]</scope>
    <source>
        <strain evidence="1 2">NIT-T3</strain>
    </source>
</reference>